<dbReference type="InterPro" id="IPR001753">
    <property type="entry name" value="Enoyl-CoA_hydra/iso"/>
</dbReference>
<keyword evidence="2" id="KW-0413">Isomerase</keyword>
<dbReference type="Pfam" id="PF00378">
    <property type="entry name" value="ECH_1"/>
    <property type="match status" value="1"/>
</dbReference>
<dbReference type="InterPro" id="IPR029045">
    <property type="entry name" value="ClpP/crotonase-like_dom_sf"/>
</dbReference>
<organism evidence="2 3">
    <name type="scientific">Spongiibacter nanhainus</name>
    <dbReference type="NCBI Taxonomy" id="2794344"/>
    <lineage>
        <taxon>Bacteria</taxon>
        <taxon>Pseudomonadati</taxon>
        <taxon>Pseudomonadota</taxon>
        <taxon>Gammaproteobacteria</taxon>
        <taxon>Cellvibrionales</taxon>
        <taxon>Spongiibacteraceae</taxon>
        <taxon>Spongiibacter</taxon>
    </lineage>
</organism>
<dbReference type="CDD" id="cd06558">
    <property type="entry name" value="crotonase-like"/>
    <property type="match status" value="1"/>
</dbReference>
<sequence>MQTLPDCETLLLDLQGSVLTVTLNRPHKRNSMNYKLVCEMLDVFDAIEKRDDIRALVLEGAGGIFCAGGDISDMRLVEGVDNADGRGAPWHFNRSFGRLITRANALPQVVIVLLEGIVLGGGFGLACVSDVAIVDRNTQFALPETGLGIVPAQIAPFVVQRIGLAHARRLALLGERIDGLEAQELGIAHYLTEGRDSMDDRLAKVLAKLKNCAPKANATTKALMLKVGVEEHEGLLDSAADAFTRALEGDEGCEGTKAFKDKRKPTWAR</sequence>
<dbReference type="EMBL" id="CP066167">
    <property type="protein sequence ID" value="QQD18692.1"/>
    <property type="molecule type" value="Genomic_DNA"/>
</dbReference>
<accession>A0A7T4R1P3</accession>
<dbReference type="PANTHER" id="PTHR42964">
    <property type="entry name" value="ENOYL-COA HYDRATASE"/>
    <property type="match status" value="1"/>
</dbReference>
<dbReference type="InterPro" id="IPR014748">
    <property type="entry name" value="Enoyl-CoA_hydra_C"/>
</dbReference>
<dbReference type="SUPFAM" id="SSF52096">
    <property type="entry name" value="ClpP/crotonase"/>
    <property type="match status" value="1"/>
</dbReference>
<dbReference type="PANTHER" id="PTHR42964:SF1">
    <property type="entry name" value="POLYKETIDE BIOSYNTHESIS ENOYL-COA HYDRATASE PKSH-RELATED"/>
    <property type="match status" value="1"/>
</dbReference>
<dbReference type="AlphaFoldDB" id="A0A7T4R1P3"/>
<dbReference type="KEGG" id="snan:I6N98_02115"/>
<name>A0A7T4R1P3_9GAMM</name>
<dbReference type="GO" id="GO:0016853">
    <property type="term" value="F:isomerase activity"/>
    <property type="evidence" value="ECO:0007669"/>
    <property type="project" value="UniProtKB-KW"/>
</dbReference>
<protein>
    <submittedName>
        <fullName evidence="2">Enoyl-CoA hydratase/isomerase family protein</fullName>
    </submittedName>
</protein>
<evidence type="ECO:0000313" key="2">
    <source>
        <dbReference type="EMBL" id="QQD18692.1"/>
    </source>
</evidence>
<keyword evidence="3" id="KW-1185">Reference proteome</keyword>
<comment type="similarity">
    <text evidence="1">Belongs to the enoyl-CoA hydratase/isomerase family.</text>
</comment>
<dbReference type="RefSeq" id="WP_198570182.1">
    <property type="nucleotide sequence ID" value="NZ_CP066167.1"/>
</dbReference>
<dbReference type="Gene3D" id="1.10.12.10">
    <property type="entry name" value="Lyase 2-enoyl-coa Hydratase, Chain A, domain 2"/>
    <property type="match status" value="1"/>
</dbReference>
<dbReference type="Gene3D" id="3.90.226.10">
    <property type="entry name" value="2-enoyl-CoA Hydratase, Chain A, domain 1"/>
    <property type="match status" value="1"/>
</dbReference>
<dbReference type="Proteomes" id="UP000596063">
    <property type="component" value="Chromosome"/>
</dbReference>
<evidence type="ECO:0000313" key="3">
    <source>
        <dbReference type="Proteomes" id="UP000596063"/>
    </source>
</evidence>
<proteinExistence type="inferred from homology"/>
<gene>
    <name evidence="2" type="ORF">I6N98_02115</name>
</gene>
<dbReference type="InterPro" id="IPR051683">
    <property type="entry name" value="Enoyl-CoA_Hydratase/Isomerase"/>
</dbReference>
<reference evidence="2 3" key="1">
    <citation type="submission" date="2020-12" db="EMBL/GenBank/DDBJ databases">
        <authorList>
            <person name="Shan Y."/>
        </authorList>
    </citation>
    <scope>NUCLEOTIDE SEQUENCE [LARGE SCALE GENOMIC DNA]</scope>
    <source>
        <strain evidence="3">csc3.9</strain>
    </source>
</reference>
<evidence type="ECO:0000256" key="1">
    <source>
        <dbReference type="ARBA" id="ARBA00005254"/>
    </source>
</evidence>
<dbReference type="GO" id="GO:0008300">
    <property type="term" value="P:isoprenoid catabolic process"/>
    <property type="evidence" value="ECO:0007669"/>
    <property type="project" value="TreeGrafter"/>
</dbReference>